<dbReference type="InterPro" id="IPR001375">
    <property type="entry name" value="Peptidase_S9_cat"/>
</dbReference>
<evidence type="ECO:0000313" key="8">
    <source>
        <dbReference type="EMBL" id="SMO96842.1"/>
    </source>
</evidence>
<organism evidence="8 9">
    <name type="scientific">Pedobacter westerhofensis</name>
    <dbReference type="NCBI Taxonomy" id="425512"/>
    <lineage>
        <taxon>Bacteria</taxon>
        <taxon>Pseudomonadati</taxon>
        <taxon>Bacteroidota</taxon>
        <taxon>Sphingobacteriia</taxon>
        <taxon>Sphingobacteriales</taxon>
        <taxon>Sphingobacteriaceae</taxon>
        <taxon>Pedobacter</taxon>
    </lineage>
</organism>
<dbReference type="Pfam" id="PF00326">
    <property type="entry name" value="Peptidase_S9"/>
    <property type="match status" value="1"/>
</dbReference>
<sequence>MIIKKNVLLSLIFCGSCIIVRAQRAPDPKASAMNQHEMERKSRIFSWQDLFRIRRTSDLQLSPDGRSLIYTRLQTDSITDKTIATVRIINTETGLDQTLMGGKLSSPRWSPDGSQLAFIAASKGISGLRVANVSRRDQDSKLLAEGAADISWSPDGKYIAFTRFVEDAPDKALSVFKRPKGAQWAAMPKTYERKHFFSDAGGETVPGSTHIFIVSAAGGDSRQLTFGPYSERGQQLWSKDGKTLYFISSRDKDSETSIYNQSLFSVNIENKAVRRMITFPYLIRDPALSPDGQTIAFLGTRERSKDYEKSELFLMGTDGSNLRSISGGFDREIEHPRWSADGKHITIRYDDHGITKLSSIDLNGHIKVLADHIFDLSEFAANGSVAVSGTDGAQPAEIMLRLKNGKTRSLTHLNDTLFSYVRTGKVQELKFKSKFEGVEAGAWLTLPPDYVPGRKYPLIVSLHGGPHGNDGPVWSAEAQLFASAGYVVMKVNYRGSTSYGFTFADQAHGNFTGPAYDDVISATDAVIRAGLADSSRLYVTGGSAGGMLTAWIAAKSGRFKAAAAVKPLISYLSQALVNDQYVVNSKYIFKKNIWQDPLAYWKNSPLSLADQITTPTLLMVGENDRRTPVSESLQFYHALQLRNIPARLVIVPGATHSSLNSSAGQLIENTYIILDWFARFSGGNRP</sequence>
<dbReference type="PANTHER" id="PTHR42776:SF27">
    <property type="entry name" value="DIPEPTIDYL PEPTIDASE FAMILY MEMBER 6"/>
    <property type="match status" value="1"/>
</dbReference>
<evidence type="ECO:0000256" key="1">
    <source>
        <dbReference type="ARBA" id="ARBA00022801"/>
    </source>
</evidence>
<dbReference type="RefSeq" id="WP_142530575.1">
    <property type="nucleotide sequence ID" value="NZ_CBCSJO010000012.1"/>
</dbReference>
<protein>
    <recommendedName>
        <fullName evidence="5">Acyl-peptide hydrolase</fullName>
    </recommendedName>
    <alternativeName>
        <fullName evidence="4">Acylaminoacyl-peptidase</fullName>
    </alternativeName>
</protein>
<dbReference type="EMBL" id="FXTN01000013">
    <property type="protein sequence ID" value="SMO96842.1"/>
    <property type="molecule type" value="Genomic_DNA"/>
</dbReference>
<keyword evidence="8" id="KW-0031">Aminopeptidase</keyword>
<proteinExistence type="predicted"/>
<comment type="function">
    <text evidence="6">This enzyme catalyzes the hydrolysis of the N-terminal peptide bond of an N-acetylated peptide to generate an N-acetylated amino acid and a peptide with a free N-terminus. It preferentially cleaves off Ac-Ala, Ac-Met and Ac-Ser. Also, involved in the degradation of oxidized and glycated proteins.</text>
</comment>
<reference evidence="8 9" key="1">
    <citation type="submission" date="2017-05" db="EMBL/GenBank/DDBJ databases">
        <authorList>
            <person name="Varghese N."/>
            <person name="Submissions S."/>
        </authorList>
    </citation>
    <scope>NUCLEOTIDE SEQUENCE [LARGE SCALE GENOMIC DNA]</scope>
    <source>
        <strain evidence="8 9">DSM 19036</strain>
    </source>
</reference>
<dbReference type="SUPFAM" id="SSF53474">
    <property type="entry name" value="alpha/beta-Hydrolases"/>
    <property type="match status" value="1"/>
</dbReference>
<feature type="domain" description="Peptidase S9 prolyl oligopeptidase catalytic" evidence="7">
    <location>
        <begin position="475"/>
        <end position="680"/>
    </location>
</feature>
<dbReference type="GO" id="GO:0004252">
    <property type="term" value="F:serine-type endopeptidase activity"/>
    <property type="evidence" value="ECO:0007669"/>
    <property type="project" value="InterPro"/>
</dbReference>
<dbReference type="InterPro" id="IPR011659">
    <property type="entry name" value="WD40"/>
</dbReference>
<name>A0A521FKV1_9SPHI</name>
<dbReference type="GO" id="GO:0006508">
    <property type="term" value="P:proteolysis"/>
    <property type="evidence" value="ECO:0007669"/>
    <property type="project" value="InterPro"/>
</dbReference>
<keyword evidence="2" id="KW-0720">Serine protease</keyword>
<dbReference type="InterPro" id="IPR002471">
    <property type="entry name" value="Pept_S9_AS"/>
</dbReference>
<dbReference type="InterPro" id="IPR029058">
    <property type="entry name" value="AB_hydrolase_fold"/>
</dbReference>
<dbReference type="Proteomes" id="UP000320300">
    <property type="component" value="Unassembled WGS sequence"/>
</dbReference>
<dbReference type="OrthoDB" id="9812921at2"/>
<accession>A0A521FKV1</accession>
<keyword evidence="3" id="KW-0007">Acetylation</keyword>
<dbReference type="AlphaFoldDB" id="A0A521FKV1"/>
<gene>
    <name evidence="8" type="ORF">SAMN06265348_113155</name>
</gene>
<dbReference type="SUPFAM" id="SSF82171">
    <property type="entry name" value="DPP6 N-terminal domain-like"/>
    <property type="match status" value="1"/>
</dbReference>
<evidence type="ECO:0000259" key="7">
    <source>
        <dbReference type="Pfam" id="PF00326"/>
    </source>
</evidence>
<evidence type="ECO:0000256" key="2">
    <source>
        <dbReference type="ARBA" id="ARBA00022825"/>
    </source>
</evidence>
<dbReference type="InterPro" id="IPR011042">
    <property type="entry name" value="6-blade_b-propeller_TolB-like"/>
</dbReference>
<evidence type="ECO:0000256" key="6">
    <source>
        <dbReference type="ARBA" id="ARBA00045885"/>
    </source>
</evidence>
<dbReference type="Gene3D" id="3.40.50.1820">
    <property type="entry name" value="alpha/beta hydrolase"/>
    <property type="match status" value="1"/>
</dbReference>
<evidence type="ECO:0000256" key="5">
    <source>
        <dbReference type="ARBA" id="ARBA00032596"/>
    </source>
</evidence>
<keyword evidence="1" id="KW-0378">Hydrolase</keyword>
<dbReference type="Pfam" id="PF07676">
    <property type="entry name" value="PD40"/>
    <property type="match status" value="4"/>
</dbReference>
<evidence type="ECO:0000313" key="9">
    <source>
        <dbReference type="Proteomes" id="UP000320300"/>
    </source>
</evidence>
<keyword evidence="8" id="KW-0645">Protease</keyword>
<keyword evidence="9" id="KW-1185">Reference proteome</keyword>
<evidence type="ECO:0000256" key="3">
    <source>
        <dbReference type="ARBA" id="ARBA00022990"/>
    </source>
</evidence>
<dbReference type="GO" id="GO:0004177">
    <property type="term" value="F:aminopeptidase activity"/>
    <property type="evidence" value="ECO:0007669"/>
    <property type="project" value="UniProtKB-KW"/>
</dbReference>
<dbReference type="PROSITE" id="PS00708">
    <property type="entry name" value="PRO_ENDOPEP_SER"/>
    <property type="match status" value="1"/>
</dbReference>
<dbReference type="Gene3D" id="2.120.10.30">
    <property type="entry name" value="TolB, C-terminal domain"/>
    <property type="match status" value="3"/>
</dbReference>
<evidence type="ECO:0000256" key="4">
    <source>
        <dbReference type="ARBA" id="ARBA00032284"/>
    </source>
</evidence>
<dbReference type="PANTHER" id="PTHR42776">
    <property type="entry name" value="SERINE PEPTIDASE S9 FAMILY MEMBER"/>
    <property type="match status" value="1"/>
</dbReference>